<dbReference type="EMBL" id="UZAN01054366">
    <property type="protein sequence ID" value="VDP90396.1"/>
    <property type="molecule type" value="Genomic_DNA"/>
</dbReference>
<sequence length="198" mass="21601">MNVLFVAIIFPSTHFVSLEQVKKKWENLVSKTKQKLRSGRVTADTDWSDTNTAVLEFLAHHNPFLRMRYATAAASILSSAGTAGSGGRTSGKRSSGTATITTDFAGLTRMYDSQMQSLGLPGLSGSLGIDPHNNEQQQQQQHHQQQQQQQHLLTLIKEEVKSVSSTEMNPEDESGDALSASGIKSTAGNRESNNLDNR</sequence>
<dbReference type="OrthoDB" id="3066195at2759"/>
<feature type="compositionally biased region" description="Low complexity" evidence="1">
    <location>
        <begin position="119"/>
        <end position="128"/>
    </location>
</feature>
<feature type="chain" id="PRO_5043138296" evidence="2">
    <location>
        <begin position="19"/>
        <end position="198"/>
    </location>
</feature>
<reference evidence="5" key="1">
    <citation type="submission" date="2016-06" db="UniProtKB">
        <authorList>
            <consortium name="WormBaseParasite"/>
        </authorList>
    </citation>
    <scope>IDENTIFICATION</scope>
</reference>
<accession>A0A183B1P0</accession>
<dbReference type="WBParaSite" id="ECPE_0001316401-mRNA-1">
    <property type="protein sequence ID" value="ECPE_0001316401-mRNA-1"/>
    <property type="gene ID" value="ECPE_0001316401"/>
</dbReference>
<reference evidence="3 4" key="2">
    <citation type="submission" date="2018-11" db="EMBL/GenBank/DDBJ databases">
        <authorList>
            <consortium name="Pathogen Informatics"/>
        </authorList>
    </citation>
    <scope>NUCLEOTIDE SEQUENCE [LARGE SCALE GENOMIC DNA]</scope>
    <source>
        <strain evidence="3 4">Egypt</strain>
    </source>
</reference>
<evidence type="ECO:0000256" key="1">
    <source>
        <dbReference type="SAM" id="MobiDB-lite"/>
    </source>
</evidence>
<protein>
    <submittedName>
        <fullName evidence="5">MADF domain-containing protein</fullName>
    </submittedName>
</protein>
<evidence type="ECO:0000313" key="3">
    <source>
        <dbReference type="EMBL" id="VDP90396.1"/>
    </source>
</evidence>
<feature type="region of interest" description="Disordered" evidence="1">
    <location>
        <begin position="119"/>
        <end position="198"/>
    </location>
</feature>
<dbReference type="AlphaFoldDB" id="A0A183B1P0"/>
<evidence type="ECO:0000313" key="5">
    <source>
        <dbReference type="WBParaSite" id="ECPE_0001316401-mRNA-1"/>
    </source>
</evidence>
<gene>
    <name evidence="3" type="ORF">ECPE_LOCUS13124</name>
</gene>
<evidence type="ECO:0000313" key="4">
    <source>
        <dbReference type="Proteomes" id="UP000272942"/>
    </source>
</evidence>
<keyword evidence="4" id="KW-1185">Reference proteome</keyword>
<feature type="compositionally biased region" description="Polar residues" evidence="1">
    <location>
        <begin position="182"/>
        <end position="198"/>
    </location>
</feature>
<evidence type="ECO:0000256" key="2">
    <source>
        <dbReference type="SAM" id="SignalP"/>
    </source>
</evidence>
<dbReference type="Proteomes" id="UP000272942">
    <property type="component" value="Unassembled WGS sequence"/>
</dbReference>
<proteinExistence type="predicted"/>
<keyword evidence="2" id="KW-0732">Signal</keyword>
<feature type="signal peptide" evidence="2">
    <location>
        <begin position="1"/>
        <end position="18"/>
    </location>
</feature>
<name>A0A183B1P0_9TREM</name>
<organism evidence="5">
    <name type="scientific">Echinostoma caproni</name>
    <dbReference type="NCBI Taxonomy" id="27848"/>
    <lineage>
        <taxon>Eukaryota</taxon>
        <taxon>Metazoa</taxon>
        <taxon>Spiralia</taxon>
        <taxon>Lophotrochozoa</taxon>
        <taxon>Platyhelminthes</taxon>
        <taxon>Trematoda</taxon>
        <taxon>Digenea</taxon>
        <taxon>Plagiorchiida</taxon>
        <taxon>Echinostomata</taxon>
        <taxon>Echinostomatoidea</taxon>
        <taxon>Echinostomatidae</taxon>
        <taxon>Echinostoma</taxon>
    </lineage>
</organism>
<feature type="compositionally biased region" description="Low complexity" evidence="1">
    <location>
        <begin position="136"/>
        <end position="151"/>
    </location>
</feature>